<sequence>MVEICENHFICRIPVPIKLISKDLNTGKKKKIEELPPEFGFQLFPKLVVCITICFQTLNAHSPAAFKTLATIHSQRARALANALNLRARAQYNAALARSRTPNFGLSDHRFVRDCNRNLDDEENSLGGAHIPRMVWTDFATSARCNFQENYISAPYKRSSGAILGDAEPHLHDNKHTLGHFKRIQTAQVMPTRQIVTPRGHNVPQFASATIHPGLNTAVLSPPVMVHHSGGVHSDGGVVINGHTMDGLPHGGMMQTQGVQTHSTPFLGGGGIIQSKNSHQVLMEGEPPGGDMNMYRDASTQKLERLINIPSQKTPQFSDYSNMNGPQNRQSIVDYLETEQIPASLIVPSAEEKRIHPLFKNTATDQLAQPNFENERLGTFFLDNSQLEPIPPLPPNFVELDPDHRREMVSNILDTERRNLQNIVDQIDHHEHKNINNFERIVADEFGTIDERIVKPDPQNFQDSINQQDPSLFDNQDNVFGHNDMQPDSGERLGTFLELPSEGHEISEMLAQLIENNPEQMGLAPPEVDSTLGYLFQVPDRHFSEDFYRQARATNVTKKRIR</sequence>
<evidence type="ECO:0000313" key="1">
    <source>
        <dbReference type="EMBL" id="KAJ8973364.1"/>
    </source>
</evidence>
<gene>
    <name evidence="1" type="ORF">NQ317_018841</name>
</gene>
<comment type="caution">
    <text evidence="1">The sequence shown here is derived from an EMBL/GenBank/DDBJ whole genome shotgun (WGS) entry which is preliminary data.</text>
</comment>
<dbReference type="Proteomes" id="UP001162164">
    <property type="component" value="Unassembled WGS sequence"/>
</dbReference>
<proteinExistence type="predicted"/>
<organism evidence="1 2">
    <name type="scientific">Molorchus minor</name>
    <dbReference type="NCBI Taxonomy" id="1323400"/>
    <lineage>
        <taxon>Eukaryota</taxon>
        <taxon>Metazoa</taxon>
        <taxon>Ecdysozoa</taxon>
        <taxon>Arthropoda</taxon>
        <taxon>Hexapoda</taxon>
        <taxon>Insecta</taxon>
        <taxon>Pterygota</taxon>
        <taxon>Neoptera</taxon>
        <taxon>Endopterygota</taxon>
        <taxon>Coleoptera</taxon>
        <taxon>Polyphaga</taxon>
        <taxon>Cucujiformia</taxon>
        <taxon>Chrysomeloidea</taxon>
        <taxon>Cerambycidae</taxon>
        <taxon>Lamiinae</taxon>
        <taxon>Monochamini</taxon>
        <taxon>Molorchus</taxon>
    </lineage>
</organism>
<accession>A0ABQ9J684</accession>
<keyword evidence="2" id="KW-1185">Reference proteome</keyword>
<protein>
    <submittedName>
        <fullName evidence="1">Uncharacterized protein</fullName>
    </submittedName>
</protein>
<name>A0ABQ9J684_9CUCU</name>
<dbReference type="EMBL" id="JAPWTJ010001186">
    <property type="protein sequence ID" value="KAJ8973364.1"/>
    <property type="molecule type" value="Genomic_DNA"/>
</dbReference>
<reference evidence="1" key="1">
    <citation type="journal article" date="2023" name="Insect Mol. Biol.">
        <title>Genome sequencing provides insights into the evolution of gene families encoding plant cell wall-degrading enzymes in longhorned beetles.</title>
        <authorList>
            <person name="Shin N.R."/>
            <person name="Okamura Y."/>
            <person name="Kirsch R."/>
            <person name="Pauchet Y."/>
        </authorList>
    </citation>
    <scope>NUCLEOTIDE SEQUENCE</scope>
    <source>
        <strain evidence="1">MMC_N1</strain>
    </source>
</reference>
<evidence type="ECO:0000313" key="2">
    <source>
        <dbReference type="Proteomes" id="UP001162164"/>
    </source>
</evidence>